<dbReference type="Pfam" id="PF04290">
    <property type="entry name" value="DctQ"/>
    <property type="match status" value="1"/>
</dbReference>
<reference evidence="11 12" key="1">
    <citation type="submission" date="2021-06" db="EMBL/GenBank/DDBJ databases">
        <title>Bacillus sp. RD4P76, an endophyte from a halophyte.</title>
        <authorList>
            <person name="Sun J.-Q."/>
        </authorList>
    </citation>
    <scope>NUCLEOTIDE SEQUENCE [LARGE SCALE GENOMIC DNA]</scope>
    <source>
        <strain evidence="11 12">JCM 17098</strain>
    </source>
</reference>
<dbReference type="InterPro" id="IPR055348">
    <property type="entry name" value="DctQ"/>
</dbReference>
<proteinExistence type="inferred from homology"/>
<keyword evidence="5 9" id="KW-0812">Transmembrane</keyword>
<keyword evidence="4" id="KW-0997">Cell inner membrane</keyword>
<protein>
    <submittedName>
        <fullName evidence="11">TRAP transporter small permease</fullName>
    </submittedName>
</protein>
<evidence type="ECO:0000256" key="5">
    <source>
        <dbReference type="ARBA" id="ARBA00022692"/>
    </source>
</evidence>
<sequence length="142" mass="16125">MTFGNVISRRVTGSSWLFASEVSEIAIIMATFMGISYAARKGRHISMSAFFDMAPKKVKKVLAIVNPLITALILFLLTYYAYGYTVNQTRTTAAMELPYWVMVMFIPIGLFLGGLQFLRNAWVNIVNDEVYLAQEKKDYDEQ</sequence>
<evidence type="ECO:0000256" key="6">
    <source>
        <dbReference type="ARBA" id="ARBA00022989"/>
    </source>
</evidence>
<evidence type="ECO:0000313" key="12">
    <source>
        <dbReference type="Proteomes" id="UP000790580"/>
    </source>
</evidence>
<keyword evidence="7 9" id="KW-0472">Membrane</keyword>
<evidence type="ECO:0000256" key="9">
    <source>
        <dbReference type="SAM" id="Phobius"/>
    </source>
</evidence>
<gene>
    <name evidence="11" type="ORF">KS407_11775</name>
</gene>
<keyword evidence="6 9" id="KW-1133">Transmembrane helix</keyword>
<evidence type="ECO:0000256" key="7">
    <source>
        <dbReference type="ARBA" id="ARBA00023136"/>
    </source>
</evidence>
<evidence type="ECO:0000256" key="3">
    <source>
        <dbReference type="ARBA" id="ARBA00022475"/>
    </source>
</evidence>
<evidence type="ECO:0000256" key="2">
    <source>
        <dbReference type="ARBA" id="ARBA00022448"/>
    </source>
</evidence>
<comment type="similarity">
    <text evidence="8">Belongs to the TRAP transporter small permease family.</text>
</comment>
<name>A0ABS6JWR1_9BACI</name>
<comment type="caution">
    <text evidence="11">The sequence shown here is derived from an EMBL/GenBank/DDBJ whole genome shotgun (WGS) entry which is preliminary data.</text>
</comment>
<dbReference type="Proteomes" id="UP000790580">
    <property type="component" value="Unassembled WGS sequence"/>
</dbReference>
<evidence type="ECO:0000256" key="8">
    <source>
        <dbReference type="ARBA" id="ARBA00038436"/>
    </source>
</evidence>
<dbReference type="InterPro" id="IPR007387">
    <property type="entry name" value="TRAP_DctQ"/>
</dbReference>
<feature type="domain" description="Tripartite ATP-independent periplasmic transporters DctQ component" evidence="10">
    <location>
        <begin position="1"/>
        <end position="123"/>
    </location>
</feature>
<keyword evidence="12" id="KW-1185">Reference proteome</keyword>
<evidence type="ECO:0000256" key="4">
    <source>
        <dbReference type="ARBA" id="ARBA00022519"/>
    </source>
</evidence>
<feature type="transmembrane region" description="Helical" evidence="9">
    <location>
        <begin position="16"/>
        <end position="40"/>
    </location>
</feature>
<keyword evidence="3" id="KW-1003">Cell membrane</keyword>
<dbReference type="PANTHER" id="PTHR35011:SF2">
    <property type="entry name" value="2,3-DIKETO-L-GULONATE TRAP TRANSPORTER SMALL PERMEASE PROTEIN YIAM"/>
    <property type="match status" value="1"/>
</dbReference>
<dbReference type="EMBL" id="JAHQCR010000050">
    <property type="protein sequence ID" value="MBU9722114.1"/>
    <property type="molecule type" value="Genomic_DNA"/>
</dbReference>
<accession>A0ABS6JWR1</accession>
<comment type="subcellular location">
    <subcellularLocation>
        <location evidence="1">Cell inner membrane</location>
        <topology evidence="1">Multi-pass membrane protein</topology>
    </subcellularLocation>
</comment>
<dbReference type="PANTHER" id="PTHR35011">
    <property type="entry name" value="2,3-DIKETO-L-GULONATE TRAP TRANSPORTER SMALL PERMEASE PROTEIN YIAM"/>
    <property type="match status" value="1"/>
</dbReference>
<organism evidence="11 12">
    <name type="scientific">Evansella alkalicola</name>
    <dbReference type="NCBI Taxonomy" id="745819"/>
    <lineage>
        <taxon>Bacteria</taxon>
        <taxon>Bacillati</taxon>
        <taxon>Bacillota</taxon>
        <taxon>Bacilli</taxon>
        <taxon>Bacillales</taxon>
        <taxon>Bacillaceae</taxon>
        <taxon>Evansella</taxon>
    </lineage>
</organism>
<evidence type="ECO:0000256" key="1">
    <source>
        <dbReference type="ARBA" id="ARBA00004429"/>
    </source>
</evidence>
<feature type="transmembrane region" description="Helical" evidence="9">
    <location>
        <begin position="97"/>
        <end position="118"/>
    </location>
</feature>
<evidence type="ECO:0000259" key="10">
    <source>
        <dbReference type="Pfam" id="PF04290"/>
    </source>
</evidence>
<keyword evidence="2" id="KW-0813">Transport</keyword>
<evidence type="ECO:0000313" key="11">
    <source>
        <dbReference type="EMBL" id="MBU9722114.1"/>
    </source>
</evidence>
<feature type="transmembrane region" description="Helical" evidence="9">
    <location>
        <begin position="61"/>
        <end position="82"/>
    </location>
</feature>